<feature type="region of interest" description="Disordered" evidence="1">
    <location>
        <begin position="391"/>
        <end position="423"/>
    </location>
</feature>
<name>A0A9W5Z042_9EURO</name>
<feature type="compositionally biased region" description="Polar residues" evidence="1">
    <location>
        <begin position="774"/>
        <end position="785"/>
    </location>
</feature>
<dbReference type="Proteomes" id="UP001143548">
    <property type="component" value="Unassembled WGS sequence"/>
</dbReference>
<evidence type="ECO:0000313" key="2">
    <source>
        <dbReference type="EMBL" id="GKZ25651.1"/>
    </source>
</evidence>
<feature type="region of interest" description="Disordered" evidence="1">
    <location>
        <begin position="364"/>
        <end position="383"/>
    </location>
</feature>
<feature type="compositionally biased region" description="Basic and acidic residues" evidence="1">
    <location>
        <begin position="607"/>
        <end position="624"/>
    </location>
</feature>
<sequence>MSGKQRVTLASMWAFEDIGVEEVTDEIKKLTNQHDREFHYHKYDNVLEIKGSLEGGTSQIAKAVSSFIDSQENKDLLDMPRINQLDVSAIMPIDEDPVASDSDKDEGKGLLALSDSSDQELIPNPAALVTKFWLSSTGGVGCFSDNRFDDFLSQIAAMTGTEACVVEGRGVQVIGKSAEDVEDALAKLTRIEKPLSSILNPGVANLNATPGNGRIRFRMQSYGSLNSAAPRRLLTDPGMNPSLELGQMFVTVAFAYDEETHGFREPKNITNPPRITEEPGRSRLWNDFAFQGIGKGDEYLALSTIDELARARAPATATSDSATHPYLTPEKAKQVDQWNRWVVEGTGVEKSIPTTDAEMQVVPHSEQSAAKASVPPTKRPPGIKQRRLITSNEVQPSSSRESAELKLKNTVGQAAEAESDVSKPRKKWKMTYNTESGTTSQHVTAGPVAEAQAPQAQATSTILETVPENKPRLPQGFDTTKYGLDKSAPQAMGSACDNVRGQHTYAPTRPMPEKKLNRRKELVDILGQVTTGATSIQPTISFYQPALVPSSLSCSRTADSPTPASKEAVSQSRCNNLDLAGLVFGASGIPLENSSTESMQEVTSLSNDRETSPSHDRDPLHSNERATSSGKSRDASVSGDRVALLSNARSTSHSSEKVSEQINRLASLSMVYNESNEGESLIVDQAYKNAPTLRQAQGTLAQNKVTDIERSHGAARQLDGEVVTRAFRRTMTQKAPNPSIKDKANSKSEAKAKKQKTLEAAWGILPKPAKKPSVDTSGSQHGSGSSRERIATPVSQEKEGQQIQDEKDMDEDIKKLYEALKPALEAAETFPGAITLEVQIGLVLIPLLPKSCCEQLITFSEWYKIFKPRTGLAAPTTKFMNKLTTSGADIDHLVDLRTSKAQGKRRLFEQEYDEYNVSYEFHCRTKSGQSLVLVIDEQGGHSLKKPVSSLGGVNLHFPLQTWDANISVNCVTDHGPEFASAAQHMVDHLWIPADKPLLHIFTRLPAGNTLTIDKVYMKRWTRHKFIRSDVSPLNEDTGKEPTCETETDGDLFLQVLETQDLIVGASAAEETAVRARAMQPREMIRRGRLWYEVSLVSPAIESLLKSNVDLEVGERAEDWSSVDLLGRDAPLIAQDAPLSPVAMAIGTGGLGDLLRLTRLLVEKADGVGYFNEGVSVATKESVHSGALQIVPAPKGLEFDDIDSIKELGSACPQGPELEFW</sequence>
<feature type="region of interest" description="Disordered" evidence="1">
    <location>
        <begin position="730"/>
        <end position="807"/>
    </location>
</feature>
<evidence type="ECO:0000313" key="3">
    <source>
        <dbReference type="Proteomes" id="UP001143548"/>
    </source>
</evidence>
<gene>
    <name evidence="2" type="ORF">AbraCBS73388_001295</name>
</gene>
<dbReference type="AlphaFoldDB" id="A0A9W5Z042"/>
<feature type="compositionally biased region" description="Polar residues" evidence="1">
    <location>
        <begin position="592"/>
        <end position="606"/>
    </location>
</feature>
<organism evidence="2 3">
    <name type="scientific">Aspergillus brasiliensis</name>
    <dbReference type="NCBI Taxonomy" id="319629"/>
    <lineage>
        <taxon>Eukaryota</taxon>
        <taxon>Fungi</taxon>
        <taxon>Dikarya</taxon>
        <taxon>Ascomycota</taxon>
        <taxon>Pezizomycotina</taxon>
        <taxon>Eurotiomycetes</taxon>
        <taxon>Eurotiomycetidae</taxon>
        <taxon>Eurotiales</taxon>
        <taxon>Aspergillaceae</taxon>
        <taxon>Aspergillus</taxon>
        <taxon>Aspergillus subgen. Circumdati</taxon>
    </lineage>
</organism>
<feature type="region of interest" description="Disordered" evidence="1">
    <location>
        <begin position="591"/>
        <end position="639"/>
    </location>
</feature>
<proteinExistence type="predicted"/>
<evidence type="ECO:0000256" key="1">
    <source>
        <dbReference type="SAM" id="MobiDB-lite"/>
    </source>
</evidence>
<feature type="compositionally biased region" description="Basic and acidic residues" evidence="1">
    <location>
        <begin position="740"/>
        <end position="752"/>
    </location>
</feature>
<feature type="compositionally biased region" description="Polar residues" evidence="1">
    <location>
        <begin position="391"/>
        <end position="400"/>
    </location>
</feature>
<feature type="region of interest" description="Disordered" evidence="1">
    <location>
        <begin position="551"/>
        <end position="570"/>
    </location>
</feature>
<comment type="caution">
    <text evidence="2">The sequence shown here is derived from an EMBL/GenBank/DDBJ whole genome shotgun (WGS) entry which is preliminary data.</text>
</comment>
<dbReference type="EMBL" id="BROQ01000117">
    <property type="protein sequence ID" value="GKZ25651.1"/>
    <property type="molecule type" value="Genomic_DNA"/>
</dbReference>
<feature type="compositionally biased region" description="Basic and acidic residues" evidence="1">
    <location>
        <begin position="786"/>
        <end position="807"/>
    </location>
</feature>
<protein>
    <submittedName>
        <fullName evidence="2">Uncharacterized protein</fullName>
    </submittedName>
</protein>
<reference evidence="2" key="1">
    <citation type="submission" date="2022-07" db="EMBL/GenBank/DDBJ databases">
        <title>Taxonomy of Aspergillus series Nigri: significant species reduction supported by multi-species coalescent approaches.</title>
        <authorList>
            <person name="Bian C."/>
            <person name="Kusuya Y."/>
            <person name="Sklenar F."/>
            <person name="D'hooge E."/>
            <person name="Yaguchi T."/>
            <person name="Takahashi H."/>
            <person name="Hubka V."/>
        </authorList>
    </citation>
    <scope>NUCLEOTIDE SEQUENCE</scope>
    <source>
        <strain evidence="2">CBS 733.88</strain>
    </source>
</reference>
<accession>A0A9W5Z042</accession>